<organism evidence="1">
    <name type="scientific">Siphoviridae sp. ctqPo10</name>
    <dbReference type="NCBI Taxonomy" id="2827948"/>
    <lineage>
        <taxon>Viruses</taxon>
        <taxon>Duplodnaviria</taxon>
        <taxon>Heunggongvirae</taxon>
        <taxon>Uroviricota</taxon>
        <taxon>Caudoviricetes</taxon>
    </lineage>
</organism>
<evidence type="ECO:0000313" key="1">
    <source>
        <dbReference type="EMBL" id="DAF54764.1"/>
    </source>
</evidence>
<name>A0A8S5SUN6_9CAUD</name>
<accession>A0A8S5SUN6</accession>
<reference evidence="1" key="1">
    <citation type="journal article" date="2021" name="Proc. Natl. Acad. Sci. U.S.A.">
        <title>A Catalog of Tens of Thousands of Viruses from Human Metagenomes Reveals Hidden Associations with Chronic Diseases.</title>
        <authorList>
            <person name="Tisza M.J."/>
            <person name="Buck C.B."/>
        </authorList>
    </citation>
    <scope>NUCLEOTIDE SEQUENCE</scope>
    <source>
        <strain evidence="1">CtqPo10</strain>
    </source>
</reference>
<proteinExistence type="predicted"/>
<protein>
    <submittedName>
        <fullName evidence="1">Uncharacterized protein</fullName>
    </submittedName>
</protein>
<dbReference type="EMBL" id="BK032682">
    <property type="protein sequence ID" value="DAF54764.1"/>
    <property type="molecule type" value="Genomic_DNA"/>
</dbReference>
<sequence length="136" mass="16955">MYKSQEEQCKDVFLICKGKYSSKKYKQTIDAMNAYYKKYCHGSKDLSYRDINEMFMYPMIKWIIENYKNDFIDPLLLYIFNDEHRKDLTKDYDEELFYRIIQLLRYTDEREYYDNHNRYVWLLPFSNRDNMSVDLD</sequence>